<dbReference type="PANTHER" id="PTHR12960:SF0">
    <property type="entry name" value="MRNA EXPORT FACTOR GLE1"/>
    <property type="match status" value="1"/>
</dbReference>
<name>A0A0C3AUV9_9AGAM</name>
<comment type="subcellular location">
    <subcellularLocation>
        <location evidence="1">Nucleus</location>
        <location evidence="1">Nuclear pore complex</location>
    </subcellularLocation>
</comment>
<feature type="region of interest" description="Disordered" evidence="11">
    <location>
        <begin position="420"/>
        <end position="446"/>
    </location>
</feature>
<dbReference type="GO" id="GO:0016973">
    <property type="term" value="P:poly(A)+ mRNA export from nucleus"/>
    <property type="evidence" value="ECO:0007669"/>
    <property type="project" value="InterPro"/>
</dbReference>
<dbReference type="InterPro" id="IPR038506">
    <property type="entry name" value="GLE1-like_sf"/>
</dbReference>
<dbReference type="GO" id="GO:0005737">
    <property type="term" value="C:cytoplasm"/>
    <property type="evidence" value="ECO:0007669"/>
    <property type="project" value="TreeGrafter"/>
</dbReference>
<dbReference type="GO" id="GO:0005543">
    <property type="term" value="F:phospholipid binding"/>
    <property type="evidence" value="ECO:0007669"/>
    <property type="project" value="TreeGrafter"/>
</dbReference>
<dbReference type="PANTHER" id="PTHR12960">
    <property type="entry name" value="GLE-1-RELATED"/>
    <property type="match status" value="1"/>
</dbReference>
<comment type="similarity">
    <text evidence="2">Belongs to the GLE1 family.</text>
</comment>
<feature type="region of interest" description="Disordered" evidence="11">
    <location>
        <begin position="579"/>
        <end position="614"/>
    </location>
</feature>
<dbReference type="Pfam" id="PF07817">
    <property type="entry name" value="GLE1"/>
    <property type="match status" value="1"/>
</dbReference>
<evidence type="ECO:0000256" key="2">
    <source>
        <dbReference type="ARBA" id="ARBA00011056"/>
    </source>
</evidence>
<dbReference type="HOGENOM" id="CLU_020872_1_0_1"/>
<dbReference type="GO" id="GO:0015031">
    <property type="term" value="P:protein transport"/>
    <property type="evidence" value="ECO:0007669"/>
    <property type="project" value="UniProtKB-KW"/>
</dbReference>
<keyword evidence="4" id="KW-0509">mRNA transport</keyword>
<keyword evidence="7" id="KW-0906">Nuclear pore complex</keyword>
<feature type="compositionally biased region" description="Polar residues" evidence="11">
    <location>
        <begin position="580"/>
        <end position="591"/>
    </location>
</feature>
<keyword evidence="8" id="KW-0539">Nucleus</keyword>
<dbReference type="Gene3D" id="1.25.40.510">
    <property type="entry name" value="GLE1-like"/>
    <property type="match status" value="1"/>
</dbReference>
<keyword evidence="5" id="KW-0653">Protein transport</keyword>
<accession>A0A0C3AUV9</accession>
<reference evidence="13" key="2">
    <citation type="submission" date="2015-01" db="EMBL/GenBank/DDBJ databases">
        <title>Evolutionary Origins and Diversification of the Mycorrhizal Mutualists.</title>
        <authorList>
            <consortium name="DOE Joint Genome Institute"/>
            <consortium name="Mycorrhizal Genomics Consortium"/>
            <person name="Kohler A."/>
            <person name="Kuo A."/>
            <person name="Nagy L.G."/>
            <person name="Floudas D."/>
            <person name="Copeland A."/>
            <person name="Barry K.W."/>
            <person name="Cichocki N."/>
            <person name="Veneault-Fourrey C."/>
            <person name="LaButti K."/>
            <person name="Lindquist E.A."/>
            <person name="Lipzen A."/>
            <person name="Lundell T."/>
            <person name="Morin E."/>
            <person name="Murat C."/>
            <person name="Riley R."/>
            <person name="Ohm R."/>
            <person name="Sun H."/>
            <person name="Tunlid A."/>
            <person name="Henrissat B."/>
            <person name="Grigoriev I.V."/>
            <person name="Hibbett D.S."/>
            <person name="Martin F."/>
        </authorList>
    </citation>
    <scope>NUCLEOTIDE SEQUENCE [LARGE SCALE GENOMIC DNA]</scope>
    <source>
        <strain evidence="13">Foug A</strain>
    </source>
</reference>
<evidence type="ECO:0000313" key="12">
    <source>
        <dbReference type="EMBL" id="KIM68747.1"/>
    </source>
</evidence>
<dbReference type="InParanoid" id="A0A0C3AUV9"/>
<dbReference type="STRING" id="1036808.A0A0C3AUV9"/>
<evidence type="ECO:0000313" key="13">
    <source>
        <dbReference type="Proteomes" id="UP000053989"/>
    </source>
</evidence>
<evidence type="ECO:0000256" key="8">
    <source>
        <dbReference type="ARBA" id="ARBA00023242"/>
    </source>
</evidence>
<evidence type="ECO:0000256" key="6">
    <source>
        <dbReference type="ARBA" id="ARBA00023010"/>
    </source>
</evidence>
<dbReference type="GO" id="GO:0031369">
    <property type="term" value="F:translation initiation factor binding"/>
    <property type="evidence" value="ECO:0007669"/>
    <property type="project" value="TreeGrafter"/>
</dbReference>
<dbReference type="GO" id="GO:0044614">
    <property type="term" value="C:nuclear pore cytoplasmic filaments"/>
    <property type="evidence" value="ECO:0007669"/>
    <property type="project" value="TreeGrafter"/>
</dbReference>
<evidence type="ECO:0000256" key="11">
    <source>
        <dbReference type="SAM" id="MobiDB-lite"/>
    </source>
</evidence>
<feature type="compositionally biased region" description="Low complexity" evidence="11">
    <location>
        <begin position="42"/>
        <end position="54"/>
    </location>
</feature>
<reference evidence="12 13" key="1">
    <citation type="submission" date="2014-04" db="EMBL/GenBank/DDBJ databases">
        <authorList>
            <consortium name="DOE Joint Genome Institute"/>
            <person name="Kuo A."/>
            <person name="Kohler A."/>
            <person name="Nagy L.G."/>
            <person name="Floudas D."/>
            <person name="Copeland A."/>
            <person name="Barry K.W."/>
            <person name="Cichocki N."/>
            <person name="Veneault-Fourrey C."/>
            <person name="LaButti K."/>
            <person name="Lindquist E.A."/>
            <person name="Lipzen A."/>
            <person name="Lundell T."/>
            <person name="Morin E."/>
            <person name="Murat C."/>
            <person name="Sun H."/>
            <person name="Tunlid A."/>
            <person name="Henrissat B."/>
            <person name="Grigoriev I.V."/>
            <person name="Hibbett D.S."/>
            <person name="Martin F."/>
            <person name="Nordberg H.P."/>
            <person name="Cantor M.N."/>
            <person name="Hua S.X."/>
        </authorList>
    </citation>
    <scope>NUCLEOTIDE SEQUENCE [LARGE SCALE GENOMIC DNA]</scope>
    <source>
        <strain evidence="12 13">Foug A</strain>
    </source>
</reference>
<dbReference type="GO" id="GO:0000822">
    <property type="term" value="F:inositol hexakisphosphate binding"/>
    <property type="evidence" value="ECO:0007669"/>
    <property type="project" value="TreeGrafter"/>
</dbReference>
<dbReference type="EMBL" id="KN822008">
    <property type="protein sequence ID" value="KIM68747.1"/>
    <property type="molecule type" value="Genomic_DNA"/>
</dbReference>
<keyword evidence="13" id="KW-1185">Reference proteome</keyword>
<gene>
    <name evidence="12" type="ORF">SCLCIDRAFT_1208947</name>
</gene>
<dbReference type="OrthoDB" id="420884at2759"/>
<feature type="compositionally biased region" description="Acidic residues" evidence="11">
    <location>
        <begin position="17"/>
        <end position="29"/>
    </location>
</feature>
<feature type="compositionally biased region" description="Polar residues" evidence="11">
    <location>
        <begin position="1"/>
        <end position="16"/>
    </location>
</feature>
<keyword evidence="6" id="KW-0811">Translocation</keyword>
<dbReference type="Proteomes" id="UP000053989">
    <property type="component" value="Unassembled WGS sequence"/>
</dbReference>
<dbReference type="AlphaFoldDB" id="A0A0C3AUV9"/>
<evidence type="ECO:0000256" key="5">
    <source>
        <dbReference type="ARBA" id="ARBA00022927"/>
    </source>
</evidence>
<evidence type="ECO:0000256" key="4">
    <source>
        <dbReference type="ARBA" id="ARBA00022816"/>
    </source>
</evidence>
<sequence length="630" mass="71166">MRYGLRSSSPVSGESEATSDEELGVGEDDVTPRRPSHRVELRQQSPLQLRSLQPRSKRVPTRRIDGMTQAERRALEETVAAIRLHTRHHDPYEEWERDTKRDALHTARHLRMSTNATHAAHLQSTHNSALLTQHSAYTSQLADVQRLLERIHIKQRDEEERMRQRWGKEDRARKERIETVIRAEEEKMRARIEAERRRREEEERRRREVEDRLKMEEEQRRKLEKAKMKAKEEEERQEREREEIENRRREKEDADAEGRRSMGMVSAQEDWKYARETLKNLKSGPMKSIKGDKALKSQWSAIRRQITPKIGQLTQDQETISRITRQLMDLVRPPTPHPQPLYLAALSSLSKSILLQAETEVTAEKKSALPLAFVTCALLHHPSLSDAFPEVFFAKMVQRTGGWGIPVVVPMRDVDGKPWGEGDRRKAMGYRRTGGSNDGGDHNGEWESTGEYSTRIAGIMRVYFLVLGMSASASASAPTPSLVAGMGAGTGQAQVGRAQKLFQLPRFWTYFSRMLGDERLLETAVAAQVLYAALDVAGLEAGHIWGKQWIKLLELLYEAGTVGVESSVASIASGPLGSAVGTSTPGTQARGNGSGEGAQKRLHTLGGQTPEGKSSRVRVQLEIERILQAL</sequence>
<keyword evidence="3" id="KW-0813">Transport</keyword>
<feature type="region of interest" description="Disordered" evidence="11">
    <location>
        <begin position="192"/>
        <end position="264"/>
    </location>
</feature>
<proteinExistence type="inferred from homology"/>
<evidence type="ECO:0000256" key="7">
    <source>
        <dbReference type="ARBA" id="ARBA00023132"/>
    </source>
</evidence>
<evidence type="ECO:0000256" key="10">
    <source>
        <dbReference type="ARBA" id="ARBA00029983"/>
    </source>
</evidence>
<protein>
    <recommendedName>
        <fullName evidence="9">mRNA export factor GLE1</fullName>
    </recommendedName>
    <alternativeName>
        <fullName evidence="10">Nucleoporin GLE1</fullName>
    </alternativeName>
</protein>
<organism evidence="12 13">
    <name type="scientific">Scleroderma citrinum Foug A</name>
    <dbReference type="NCBI Taxonomy" id="1036808"/>
    <lineage>
        <taxon>Eukaryota</taxon>
        <taxon>Fungi</taxon>
        <taxon>Dikarya</taxon>
        <taxon>Basidiomycota</taxon>
        <taxon>Agaricomycotina</taxon>
        <taxon>Agaricomycetes</taxon>
        <taxon>Agaricomycetidae</taxon>
        <taxon>Boletales</taxon>
        <taxon>Sclerodermatineae</taxon>
        <taxon>Sclerodermataceae</taxon>
        <taxon>Scleroderma</taxon>
    </lineage>
</organism>
<feature type="compositionally biased region" description="Basic and acidic residues" evidence="11">
    <location>
        <begin position="192"/>
        <end position="260"/>
    </location>
</feature>
<evidence type="ECO:0000256" key="9">
    <source>
        <dbReference type="ARBA" id="ARBA00026227"/>
    </source>
</evidence>
<dbReference type="InterPro" id="IPR012476">
    <property type="entry name" value="GLE1"/>
</dbReference>
<evidence type="ECO:0000256" key="1">
    <source>
        <dbReference type="ARBA" id="ARBA00004567"/>
    </source>
</evidence>
<feature type="region of interest" description="Disordered" evidence="11">
    <location>
        <begin position="1"/>
        <end position="68"/>
    </location>
</feature>
<evidence type="ECO:0000256" key="3">
    <source>
        <dbReference type="ARBA" id="ARBA00022448"/>
    </source>
</evidence>